<evidence type="ECO:0000259" key="5">
    <source>
        <dbReference type="PROSITE" id="PS51123"/>
    </source>
</evidence>
<dbReference type="InterPro" id="IPR006665">
    <property type="entry name" value="OmpA-like"/>
</dbReference>
<dbReference type="PRINTS" id="PR01021">
    <property type="entry name" value="OMPADOMAIN"/>
</dbReference>
<feature type="domain" description="OmpA-like" evidence="5">
    <location>
        <begin position="323"/>
        <end position="439"/>
    </location>
</feature>
<dbReference type="InterPro" id="IPR006664">
    <property type="entry name" value="OMP_bac"/>
</dbReference>
<dbReference type="CDD" id="cd07185">
    <property type="entry name" value="OmpA_C-like"/>
    <property type="match status" value="1"/>
</dbReference>
<name>A0A3B7R982_9BACT</name>
<keyword evidence="7" id="KW-1185">Reference proteome</keyword>
<dbReference type="AlphaFoldDB" id="A0A3B7R982"/>
<keyword evidence="3" id="KW-0998">Cell outer membrane</keyword>
<gene>
    <name evidence="6" type="ORF">D3Y59_10250</name>
</gene>
<dbReference type="KEGG" id="hyh:D3Y59_10250"/>
<proteinExistence type="predicted"/>
<evidence type="ECO:0000313" key="6">
    <source>
        <dbReference type="EMBL" id="AYA37399.1"/>
    </source>
</evidence>
<comment type="subcellular location">
    <subcellularLocation>
        <location evidence="1">Cell outer membrane</location>
    </subcellularLocation>
</comment>
<dbReference type="PROSITE" id="PS51123">
    <property type="entry name" value="OMPA_2"/>
    <property type="match status" value="1"/>
</dbReference>
<evidence type="ECO:0000313" key="7">
    <source>
        <dbReference type="Proteomes" id="UP000262802"/>
    </source>
</evidence>
<organism evidence="6 7">
    <name type="scientific">Hymenobacter oligotrophus</name>
    <dbReference type="NCBI Taxonomy" id="2319843"/>
    <lineage>
        <taxon>Bacteria</taxon>
        <taxon>Pseudomonadati</taxon>
        <taxon>Bacteroidota</taxon>
        <taxon>Cytophagia</taxon>
        <taxon>Cytophagales</taxon>
        <taxon>Hymenobacteraceae</taxon>
        <taxon>Hymenobacter</taxon>
    </lineage>
</organism>
<dbReference type="Pfam" id="PF06078">
    <property type="entry name" value="DUF937"/>
    <property type="match status" value="1"/>
</dbReference>
<accession>A0A3B7R982</accession>
<dbReference type="RefSeq" id="WP_119444968.1">
    <property type="nucleotide sequence ID" value="NZ_CP032317.1"/>
</dbReference>
<dbReference type="Gene3D" id="3.30.1330.60">
    <property type="entry name" value="OmpA-like domain"/>
    <property type="match status" value="1"/>
</dbReference>
<evidence type="ECO:0000256" key="2">
    <source>
        <dbReference type="ARBA" id="ARBA00023136"/>
    </source>
</evidence>
<keyword evidence="2 4" id="KW-0472">Membrane</keyword>
<evidence type="ECO:0000256" key="3">
    <source>
        <dbReference type="ARBA" id="ARBA00023237"/>
    </source>
</evidence>
<dbReference type="EMBL" id="CP032317">
    <property type="protein sequence ID" value="AYA37399.1"/>
    <property type="molecule type" value="Genomic_DNA"/>
</dbReference>
<evidence type="ECO:0000256" key="4">
    <source>
        <dbReference type="PROSITE-ProRule" id="PRU00473"/>
    </source>
</evidence>
<dbReference type="PANTHER" id="PTHR30329">
    <property type="entry name" value="STATOR ELEMENT OF FLAGELLAR MOTOR COMPLEX"/>
    <property type="match status" value="1"/>
</dbReference>
<dbReference type="Pfam" id="PF00691">
    <property type="entry name" value="OmpA"/>
    <property type="match status" value="1"/>
</dbReference>
<dbReference type="InterPro" id="IPR036737">
    <property type="entry name" value="OmpA-like_sf"/>
</dbReference>
<evidence type="ECO:0000256" key="1">
    <source>
        <dbReference type="ARBA" id="ARBA00004442"/>
    </source>
</evidence>
<dbReference type="PANTHER" id="PTHR30329:SF21">
    <property type="entry name" value="LIPOPROTEIN YIAD-RELATED"/>
    <property type="match status" value="1"/>
</dbReference>
<sequence>MSQNVLEEVLACFTAPAVSQVSAAVGESETGIRKALPKVVPLVLSSLIKLSEQVGGSEVIWTMALDANRADSRTDVLAAENESSPAHRGQQLIRSLLTENNHRRVGEIALESGIRHAAVERLLGVVAPVMLGVLGEHATRQSLDAPALGRWLHAQRSSVSGLLIGEKESALVAPQPVPEPRRPLPPVHEPVAVHEGFSQRQWLWPALLVLLAVLTGFFLGQNRTAPLASLPPASSYTAGLGTANDRVVPSAVPARAASNAPTSNAAPGGGRYDAATENYIYDTGKPVQLTLLGGTTHTVGANSTENRLYRFLADANVQVDSINRTKGWINFDRVYFDARKATLTDESMAQLRNVADILKSFPRSRVKIGGYTDTTGVFMQNLKLSEERATVAMAALVGLGVPPNRIEAKGYGQKYPVASNETPVGRALNRRISIRVTHK</sequence>
<protein>
    <submittedName>
        <fullName evidence="6">OmpA family protein</fullName>
    </submittedName>
</protein>
<reference evidence="6 7" key="1">
    <citation type="submission" date="2018-09" db="EMBL/GenBank/DDBJ databases">
        <title>Hymenobacter medium sp. nov., isolated from R2A medium.</title>
        <authorList>
            <person name="Yingchao G."/>
        </authorList>
    </citation>
    <scope>NUCLEOTIDE SEQUENCE [LARGE SCALE GENOMIC DNA]</scope>
    <source>
        <strain evidence="7">sh-6</strain>
    </source>
</reference>
<dbReference type="InterPro" id="IPR050330">
    <property type="entry name" value="Bact_OuterMem_StrucFunc"/>
</dbReference>
<dbReference type="GO" id="GO:0009279">
    <property type="term" value="C:cell outer membrane"/>
    <property type="evidence" value="ECO:0007669"/>
    <property type="project" value="UniProtKB-SubCell"/>
</dbReference>
<dbReference type="OrthoDB" id="9782229at2"/>
<dbReference type="Proteomes" id="UP000262802">
    <property type="component" value="Chromosome"/>
</dbReference>
<dbReference type="SUPFAM" id="SSF103088">
    <property type="entry name" value="OmpA-like"/>
    <property type="match status" value="1"/>
</dbReference>
<dbReference type="InterPro" id="IPR009282">
    <property type="entry name" value="DUF937"/>
</dbReference>